<keyword evidence="1" id="KW-0472">Membrane</keyword>
<keyword evidence="1" id="KW-1133">Transmembrane helix</keyword>
<evidence type="ECO:0000313" key="2">
    <source>
        <dbReference type="EMBL" id="RBP47585.1"/>
    </source>
</evidence>
<feature type="transmembrane region" description="Helical" evidence="1">
    <location>
        <begin position="191"/>
        <end position="209"/>
    </location>
</feature>
<dbReference type="Proteomes" id="UP000253426">
    <property type="component" value="Unassembled WGS sequence"/>
</dbReference>
<dbReference type="RefSeq" id="WP_113956510.1">
    <property type="nucleotide sequence ID" value="NZ_QNRR01000001.1"/>
</dbReference>
<dbReference type="EMBL" id="QNRR01000001">
    <property type="protein sequence ID" value="RBP47585.1"/>
    <property type="molecule type" value="Genomic_DNA"/>
</dbReference>
<protein>
    <submittedName>
        <fullName evidence="2">Uncharacterized protein</fullName>
    </submittedName>
</protein>
<name>A0A366HVR7_9BACT</name>
<dbReference type="OrthoDB" id="190802at2"/>
<keyword evidence="1" id="KW-0812">Transmembrane</keyword>
<organism evidence="2 3">
    <name type="scientific">Roseimicrobium gellanilyticum</name>
    <dbReference type="NCBI Taxonomy" id="748857"/>
    <lineage>
        <taxon>Bacteria</taxon>
        <taxon>Pseudomonadati</taxon>
        <taxon>Verrucomicrobiota</taxon>
        <taxon>Verrucomicrobiia</taxon>
        <taxon>Verrucomicrobiales</taxon>
        <taxon>Verrucomicrobiaceae</taxon>
        <taxon>Roseimicrobium</taxon>
    </lineage>
</organism>
<accession>A0A366HVR7</accession>
<evidence type="ECO:0000256" key="1">
    <source>
        <dbReference type="SAM" id="Phobius"/>
    </source>
</evidence>
<reference evidence="2 3" key="1">
    <citation type="submission" date="2018-06" db="EMBL/GenBank/DDBJ databases">
        <title>Genomic Encyclopedia of Type Strains, Phase IV (KMG-IV): sequencing the most valuable type-strain genomes for metagenomic binning, comparative biology and taxonomic classification.</title>
        <authorList>
            <person name="Goeker M."/>
        </authorList>
    </citation>
    <scope>NUCLEOTIDE SEQUENCE [LARGE SCALE GENOMIC DNA]</scope>
    <source>
        <strain evidence="2 3">DSM 25532</strain>
    </source>
</reference>
<comment type="caution">
    <text evidence="2">The sequence shown here is derived from an EMBL/GenBank/DDBJ whole genome shotgun (WGS) entry which is preliminary data.</text>
</comment>
<evidence type="ECO:0000313" key="3">
    <source>
        <dbReference type="Proteomes" id="UP000253426"/>
    </source>
</evidence>
<proteinExistence type="predicted"/>
<keyword evidence="3" id="KW-1185">Reference proteome</keyword>
<gene>
    <name evidence="2" type="ORF">DES53_101382</name>
</gene>
<dbReference type="AlphaFoldDB" id="A0A366HVR7"/>
<sequence>MVSSSHSSKVNLTQTPVTTDPMDAVTIHFAPKTGSEEDWNEAYARLADYFRSYRLHNRIRRTQLILETLRRAAEEHEKNPSRSPTAHAIQQARLMMQSWLSEIYKGMELTDSQIEGSGRLGFHLCDGPSRWPHFFIDRENLPPDMTEAMRSAVRTSGPRLQVSKMTPRPIDLGLFENLDEEDATDRGGYALLRYAALLAFVVGALWFVYDLTK</sequence>